<name>A0A2A4AY69_9SPHN</name>
<comment type="caution">
    <text evidence="6">The sequence shown here is derived from an EMBL/GenBank/DDBJ whole genome shotgun (WGS) entry which is preliminary data.</text>
</comment>
<keyword evidence="7" id="KW-1185">Reference proteome</keyword>
<evidence type="ECO:0000256" key="2">
    <source>
        <dbReference type="ARBA" id="ARBA00023015"/>
    </source>
</evidence>
<dbReference type="InterPro" id="IPR005119">
    <property type="entry name" value="LysR_subst-bd"/>
</dbReference>
<dbReference type="OrthoDB" id="9775392at2"/>
<keyword evidence="4" id="KW-0804">Transcription</keyword>
<dbReference type="AlphaFoldDB" id="A0A2A4AY69"/>
<keyword evidence="3" id="KW-0238">DNA-binding</keyword>
<dbReference type="FunFam" id="1.10.10.10:FF:000001">
    <property type="entry name" value="LysR family transcriptional regulator"/>
    <property type="match status" value="1"/>
</dbReference>
<dbReference type="Pfam" id="PF00126">
    <property type="entry name" value="HTH_1"/>
    <property type="match status" value="1"/>
</dbReference>
<evidence type="ECO:0000256" key="1">
    <source>
        <dbReference type="ARBA" id="ARBA00009437"/>
    </source>
</evidence>
<organism evidence="6 7">
    <name type="scientific">Sphingomonas spermidinifaciens</name>
    <dbReference type="NCBI Taxonomy" id="1141889"/>
    <lineage>
        <taxon>Bacteria</taxon>
        <taxon>Pseudomonadati</taxon>
        <taxon>Pseudomonadota</taxon>
        <taxon>Alphaproteobacteria</taxon>
        <taxon>Sphingomonadales</taxon>
        <taxon>Sphingomonadaceae</taxon>
        <taxon>Sphingomonas</taxon>
    </lineage>
</organism>
<accession>A0A2A4AY69</accession>
<dbReference type="EMBL" id="NWMW01000002">
    <property type="protein sequence ID" value="PCD01873.1"/>
    <property type="molecule type" value="Genomic_DNA"/>
</dbReference>
<evidence type="ECO:0000313" key="6">
    <source>
        <dbReference type="EMBL" id="PCD01873.1"/>
    </source>
</evidence>
<evidence type="ECO:0000256" key="3">
    <source>
        <dbReference type="ARBA" id="ARBA00023125"/>
    </source>
</evidence>
<sequence length="311" mass="34224">MTTYLPTLKQLQYLVALRDAGHFGRAADACYVTQSTLSAGIRELETLIGVTLVERTRRVVRFTPLGERIADKARRVLREADELGEIARAAGRPLTGEMRMSVIPTIAPFLLPQVLPQLRRQYPELKLFLREEPTGPACEALHSGRTDCVLLALPYACGEVEVEPLFADRLFVAFPETETLPGSGPVMADDIDETRLLLLEDGHCLRDHALAVCATSELRGQAAMLGTSLHTIVQMVENGLGVTMLPEMAIGAGILRGTHIDARPIDAERAERRIALVWRKASPRERDYRLLAGVLRAAARGEDAEITDKGR</sequence>
<dbReference type="InterPro" id="IPR036390">
    <property type="entry name" value="WH_DNA-bd_sf"/>
</dbReference>
<dbReference type="Gene3D" id="1.10.10.10">
    <property type="entry name" value="Winged helix-like DNA-binding domain superfamily/Winged helix DNA-binding domain"/>
    <property type="match status" value="1"/>
</dbReference>
<reference evidence="6 7" key="1">
    <citation type="submission" date="2017-09" db="EMBL/GenBank/DDBJ databases">
        <title>Sphingomonas spermidinifaciens 9NM-10, whole genome shotgun sequence.</title>
        <authorList>
            <person name="Feng G."/>
            <person name="Zhu H."/>
        </authorList>
    </citation>
    <scope>NUCLEOTIDE SEQUENCE [LARGE SCALE GENOMIC DNA]</scope>
    <source>
        <strain evidence="6 7">9NM-10</strain>
    </source>
</reference>
<dbReference type="GO" id="GO:0003700">
    <property type="term" value="F:DNA-binding transcription factor activity"/>
    <property type="evidence" value="ECO:0007669"/>
    <property type="project" value="InterPro"/>
</dbReference>
<dbReference type="InterPro" id="IPR000847">
    <property type="entry name" value="LysR_HTH_N"/>
</dbReference>
<gene>
    <name evidence="6" type="ORF">COC42_10195</name>
</gene>
<evidence type="ECO:0000259" key="5">
    <source>
        <dbReference type="PROSITE" id="PS50931"/>
    </source>
</evidence>
<proteinExistence type="inferred from homology"/>
<comment type="similarity">
    <text evidence="1">Belongs to the LysR transcriptional regulatory family.</text>
</comment>
<evidence type="ECO:0000256" key="4">
    <source>
        <dbReference type="ARBA" id="ARBA00023163"/>
    </source>
</evidence>
<feature type="domain" description="HTH lysR-type" evidence="5">
    <location>
        <begin position="6"/>
        <end position="63"/>
    </location>
</feature>
<protein>
    <submittedName>
        <fullName evidence="6">LysR family transcriptional regulator</fullName>
    </submittedName>
</protein>
<dbReference type="Proteomes" id="UP000218366">
    <property type="component" value="Unassembled WGS sequence"/>
</dbReference>
<dbReference type="SUPFAM" id="SSF53850">
    <property type="entry name" value="Periplasmic binding protein-like II"/>
    <property type="match status" value="1"/>
</dbReference>
<dbReference type="RefSeq" id="WP_096343252.1">
    <property type="nucleotide sequence ID" value="NZ_NWMW01000002.1"/>
</dbReference>
<evidence type="ECO:0000313" key="7">
    <source>
        <dbReference type="Proteomes" id="UP000218366"/>
    </source>
</evidence>
<dbReference type="Pfam" id="PF03466">
    <property type="entry name" value="LysR_substrate"/>
    <property type="match status" value="1"/>
</dbReference>
<dbReference type="Gene3D" id="3.40.190.10">
    <property type="entry name" value="Periplasmic binding protein-like II"/>
    <property type="match status" value="2"/>
</dbReference>
<dbReference type="GO" id="GO:0003677">
    <property type="term" value="F:DNA binding"/>
    <property type="evidence" value="ECO:0007669"/>
    <property type="project" value="UniProtKB-KW"/>
</dbReference>
<keyword evidence="2" id="KW-0805">Transcription regulation</keyword>
<dbReference type="InterPro" id="IPR036388">
    <property type="entry name" value="WH-like_DNA-bd_sf"/>
</dbReference>
<dbReference type="PRINTS" id="PR00039">
    <property type="entry name" value="HTHLYSR"/>
</dbReference>
<dbReference type="GO" id="GO:0032993">
    <property type="term" value="C:protein-DNA complex"/>
    <property type="evidence" value="ECO:0007669"/>
    <property type="project" value="TreeGrafter"/>
</dbReference>
<dbReference type="PROSITE" id="PS50931">
    <property type="entry name" value="HTH_LYSR"/>
    <property type="match status" value="1"/>
</dbReference>
<dbReference type="PANTHER" id="PTHR30346:SF10">
    <property type="entry name" value="TRANSCRIPTIONAL REGULATOR OF OXIDATIVE STRESS OXYR"/>
    <property type="match status" value="1"/>
</dbReference>
<dbReference type="CDD" id="cd08411">
    <property type="entry name" value="PBP2_OxyR"/>
    <property type="match status" value="1"/>
</dbReference>
<dbReference type="SUPFAM" id="SSF46785">
    <property type="entry name" value="Winged helix' DNA-binding domain"/>
    <property type="match status" value="1"/>
</dbReference>
<dbReference type="PANTHER" id="PTHR30346">
    <property type="entry name" value="TRANSCRIPTIONAL DUAL REGULATOR HCAR-RELATED"/>
    <property type="match status" value="1"/>
</dbReference>